<dbReference type="RefSeq" id="WP_198684986.1">
    <property type="nucleotide sequence ID" value="NZ_JAEIJD010000002.1"/>
</dbReference>
<gene>
    <name evidence="6" type="primary">nadX</name>
    <name evidence="9" type="ORF">JAO82_03640</name>
</gene>
<dbReference type="EC" id="1.4.1.21" evidence="6"/>
<dbReference type="AlphaFoldDB" id="A0A934HLA6"/>
<dbReference type="GO" id="GO:0009435">
    <property type="term" value="P:NAD+ biosynthetic process"/>
    <property type="evidence" value="ECO:0007669"/>
    <property type="project" value="UniProtKB-UniRule"/>
</dbReference>
<organism evidence="9 10">
    <name type="scientific">Pontibaca salina</name>
    <dbReference type="NCBI Taxonomy" id="2795731"/>
    <lineage>
        <taxon>Bacteria</taxon>
        <taxon>Pseudomonadati</taxon>
        <taxon>Pseudomonadota</taxon>
        <taxon>Alphaproteobacteria</taxon>
        <taxon>Rhodobacterales</taxon>
        <taxon>Roseobacteraceae</taxon>
        <taxon>Pontibaca</taxon>
    </lineage>
</organism>
<sequence>MTLNHLCIIGAGSIAAELLDTLAHVLEAPLERLIVLQRAGKTTLPEDMAQAASRCAITVQASDNLADVIAARPDLAIECAGHGAVHAYGEQLLENGIETVIASTGVLADDAWHDRLRRAAQAGQTRLVLPAGAVGGMDILAALQNGTLDTVAYTSRKPPHAWRGSPAEAAVDLDSLTGETVFFEGSARRAAVDYPQNANVAATIALAGAGLDATTVRMIADPDVQANIHQIEIASDGAEVQVRIVGKPTARNPKTSLPTVYSLVREVMRRRGPIVS</sequence>
<comment type="caution">
    <text evidence="9">The sequence shown here is derived from an EMBL/GenBank/DDBJ whole genome shotgun (WGS) entry which is preliminary data.</text>
</comment>
<feature type="domain" description="Aspartate dehydrogenase" evidence="7">
    <location>
        <begin position="177"/>
        <end position="264"/>
    </location>
</feature>
<comment type="catalytic activity">
    <reaction evidence="6">
        <text>L-aspartate + NADP(+) + H2O = oxaloacetate + NH4(+) + NADPH + H(+)</text>
        <dbReference type="Rhea" id="RHEA:11784"/>
        <dbReference type="ChEBI" id="CHEBI:15377"/>
        <dbReference type="ChEBI" id="CHEBI:15378"/>
        <dbReference type="ChEBI" id="CHEBI:16452"/>
        <dbReference type="ChEBI" id="CHEBI:28938"/>
        <dbReference type="ChEBI" id="CHEBI:29991"/>
        <dbReference type="ChEBI" id="CHEBI:57783"/>
        <dbReference type="ChEBI" id="CHEBI:58349"/>
        <dbReference type="EC" id="1.4.1.21"/>
    </reaction>
</comment>
<dbReference type="PIRSF" id="PIRSF005227">
    <property type="entry name" value="Asp_dh_NAD_syn"/>
    <property type="match status" value="1"/>
</dbReference>
<dbReference type="Gene3D" id="3.30.360.10">
    <property type="entry name" value="Dihydrodipicolinate Reductase, domain 2"/>
    <property type="match status" value="1"/>
</dbReference>
<dbReference type="Gene3D" id="3.40.50.720">
    <property type="entry name" value="NAD(P)-binding Rossmann-like Domain"/>
    <property type="match status" value="1"/>
</dbReference>
<dbReference type="GO" id="GO:0050661">
    <property type="term" value="F:NADP binding"/>
    <property type="evidence" value="ECO:0007669"/>
    <property type="project" value="UniProtKB-UniRule"/>
</dbReference>
<dbReference type="Proteomes" id="UP000613255">
    <property type="component" value="Unassembled WGS sequence"/>
</dbReference>
<feature type="domain" description="Aspartate/homoserine dehydrogenase NAD-binding" evidence="8">
    <location>
        <begin position="10"/>
        <end position="130"/>
    </location>
</feature>
<comment type="function">
    <text evidence="6">Specifically catalyzes the NAD or NADP-dependent dehydrogenation of L-aspartate to iminoaspartate.</text>
</comment>
<evidence type="ECO:0000256" key="5">
    <source>
        <dbReference type="ARBA" id="ARBA00023027"/>
    </source>
</evidence>
<dbReference type="GO" id="GO:0051287">
    <property type="term" value="F:NAD binding"/>
    <property type="evidence" value="ECO:0007669"/>
    <property type="project" value="UniProtKB-UniRule"/>
</dbReference>
<reference evidence="9" key="1">
    <citation type="submission" date="2020-12" db="EMBL/GenBank/DDBJ databases">
        <title>Pontibaca salina gen. nov., sp. nov., isolated from marine sediment.</title>
        <authorList>
            <person name="Bo J."/>
            <person name="Wang S."/>
            <person name="Song X."/>
            <person name="Du Z."/>
        </authorList>
    </citation>
    <scope>NUCLEOTIDE SEQUENCE</scope>
    <source>
        <strain evidence="9">S1109L</strain>
    </source>
</reference>
<keyword evidence="10" id="KW-1185">Reference proteome</keyword>
<evidence type="ECO:0000256" key="3">
    <source>
        <dbReference type="ARBA" id="ARBA00022857"/>
    </source>
</evidence>
<comment type="similarity">
    <text evidence="1 6">Belongs to the L-aspartate dehydrogenase family.</text>
</comment>
<dbReference type="InterPro" id="IPR036291">
    <property type="entry name" value="NAD(P)-bd_dom_sf"/>
</dbReference>
<feature type="binding site" evidence="6">
    <location>
        <position position="199"/>
    </location>
    <ligand>
        <name>NAD(+)</name>
        <dbReference type="ChEBI" id="CHEBI:57540"/>
    </ligand>
</feature>
<keyword evidence="4 6" id="KW-0560">Oxidoreductase</keyword>
<comment type="pathway">
    <text evidence="6">Cofactor biosynthesis; NAD(+) biosynthesis; iminoaspartate from L-aspartate (dehydrogenase route): step 1/1.</text>
</comment>
<evidence type="ECO:0000256" key="6">
    <source>
        <dbReference type="HAMAP-Rule" id="MF_01265"/>
    </source>
</evidence>
<dbReference type="InterPro" id="IPR011182">
    <property type="entry name" value="L-Asp_DH"/>
</dbReference>
<evidence type="ECO:0000313" key="9">
    <source>
        <dbReference type="EMBL" id="MBI6628966.1"/>
    </source>
</evidence>
<dbReference type="NCBIfam" id="NF009828">
    <property type="entry name" value="PRK13303.1-3"/>
    <property type="match status" value="1"/>
</dbReference>
<accession>A0A934HLA6</accession>
<name>A0A934HLA6_9RHOB</name>
<dbReference type="InterPro" id="IPR005106">
    <property type="entry name" value="Asp/hSer_DH_NAD-bd"/>
</dbReference>
<evidence type="ECO:0000256" key="1">
    <source>
        <dbReference type="ARBA" id="ARBA00008331"/>
    </source>
</evidence>
<comment type="catalytic activity">
    <reaction evidence="6">
        <text>L-aspartate + NAD(+) + H2O = oxaloacetate + NH4(+) + NADH + H(+)</text>
        <dbReference type="Rhea" id="RHEA:11788"/>
        <dbReference type="ChEBI" id="CHEBI:15377"/>
        <dbReference type="ChEBI" id="CHEBI:15378"/>
        <dbReference type="ChEBI" id="CHEBI:16452"/>
        <dbReference type="ChEBI" id="CHEBI:28938"/>
        <dbReference type="ChEBI" id="CHEBI:29991"/>
        <dbReference type="ChEBI" id="CHEBI:57540"/>
        <dbReference type="ChEBI" id="CHEBI:57945"/>
        <dbReference type="EC" id="1.4.1.21"/>
    </reaction>
</comment>
<feature type="active site" evidence="6">
    <location>
        <position position="229"/>
    </location>
</feature>
<keyword evidence="5 6" id="KW-0520">NAD</keyword>
<dbReference type="EMBL" id="JAEIJD010000002">
    <property type="protein sequence ID" value="MBI6628966.1"/>
    <property type="molecule type" value="Genomic_DNA"/>
</dbReference>
<comment type="miscellaneous">
    <text evidence="6">The iminoaspartate product is unstable in aqueous solution and can decompose to oxaloacetate and ammonia.</text>
</comment>
<dbReference type="SUPFAM" id="SSF51735">
    <property type="entry name" value="NAD(P)-binding Rossmann-fold domains"/>
    <property type="match status" value="1"/>
</dbReference>
<evidence type="ECO:0000256" key="4">
    <source>
        <dbReference type="ARBA" id="ARBA00023002"/>
    </source>
</evidence>
<dbReference type="PANTHER" id="PTHR31873">
    <property type="entry name" value="L-ASPARTATE DEHYDROGENASE-RELATED"/>
    <property type="match status" value="1"/>
</dbReference>
<evidence type="ECO:0000313" key="10">
    <source>
        <dbReference type="Proteomes" id="UP000613255"/>
    </source>
</evidence>
<dbReference type="PANTHER" id="PTHR31873:SF6">
    <property type="entry name" value="ASPARTATE DEHYDROGENASE DOMAIN-CONTAINING PROTEIN"/>
    <property type="match status" value="1"/>
</dbReference>
<dbReference type="Pfam" id="PF01958">
    <property type="entry name" value="Asp_DH_C"/>
    <property type="match status" value="1"/>
</dbReference>
<dbReference type="GO" id="GO:0033735">
    <property type="term" value="F:aspartate dehydrogenase [NAD(P)+] activity"/>
    <property type="evidence" value="ECO:0007669"/>
    <property type="project" value="UniProtKB-EC"/>
</dbReference>
<dbReference type="InterPro" id="IPR020626">
    <property type="entry name" value="Asp_DH_prok"/>
</dbReference>
<dbReference type="SUPFAM" id="SSF55347">
    <property type="entry name" value="Glyceraldehyde-3-phosphate dehydrogenase-like, C-terminal domain"/>
    <property type="match status" value="1"/>
</dbReference>
<evidence type="ECO:0000256" key="2">
    <source>
        <dbReference type="ARBA" id="ARBA00022642"/>
    </source>
</evidence>
<protein>
    <recommendedName>
        <fullName evidence="6">L-aspartate dehydrogenase</fullName>
        <ecNumber evidence="6">1.4.1.21</ecNumber>
    </recommendedName>
</protein>
<evidence type="ECO:0000259" key="7">
    <source>
        <dbReference type="Pfam" id="PF01958"/>
    </source>
</evidence>
<feature type="binding site" evidence="6">
    <location>
        <position position="133"/>
    </location>
    <ligand>
        <name>NAD(+)</name>
        <dbReference type="ChEBI" id="CHEBI:57540"/>
    </ligand>
</feature>
<dbReference type="InterPro" id="IPR002811">
    <property type="entry name" value="Asp_DH"/>
</dbReference>
<evidence type="ECO:0000259" key="8">
    <source>
        <dbReference type="Pfam" id="PF03447"/>
    </source>
</evidence>
<dbReference type="Pfam" id="PF03447">
    <property type="entry name" value="NAD_binding_3"/>
    <property type="match status" value="1"/>
</dbReference>
<keyword evidence="2 6" id="KW-0662">Pyridine nucleotide biosynthesis</keyword>
<dbReference type="NCBIfam" id="NF009827">
    <property type="entry name" value="PRK13303.1-2"/>
    <property type="match status" value="1"/>
</dbReference>
<dbReference type="HAMAP" id="MF_01265">
    <property type="entry name" value="NadX"/>
    <property type="match status" value="1"/>
</dbReference>
<dbReference type="GO" id="GO:0016639">
    <property type="term" value="F:oxidoreductase activity, acting on the CH-NH2 group of donors, NAD or NADP as acceptor"/>
    <property type="evidence" value="ECO:0007669"/>
    <property type="project" value="UniProtKB-UniRule"/>
</dbReference>
<proteinExistence type="inferred from homology"/>
<keyword evidence="3 6" id="KW-0521">NADP</keyword>